<dbReference type="InterPro" id="IPR037185">
    <property type="entry name" value="EmrE-like"/>
</dbReference>
<feature type="transmembrane region" description="Helical" evidence="2">
    <location>
        <begin position="209"/>
        <end position="229"/>
    </location>
</feature>
<dbReference type="PANTHER" id="PTHR22911">
    <property type="entry name" value="ACYL-MALONYL CONDENSING ENZYME-RELATED"/>
    <property type="match status" value="1"/>
</dbReference>
<gene>
    <name evidence="4" type="ORF">J0J70_07565</name>
</gene>
<dbReference type="Gene3D" id="1.10.3730.20">
    <property type="match status" value="1"/>
</dbReference>
<name>A0A9Q9CP98_9FIRM</name>
<dbReference type="EMBL" id="CP071250">
    <property type="protein sequence ID" value="UUF07492.1"/>
    <property type="molecule type" value="Genomic_DNA"/>
</dbReference>
<feature type="transmembrane region" description="Helical" evidence="2">
    <location>
        <begin position="34"/>
        <end position="55"/>
    </location>
</feature>
<evidence type="ECO:0000313" key="5">
    <source>
        <dbReference type="Proteomes" id="UP001058072"/>
    </source>
</evidence>
<protein>
    <submittedName>
        <fullName evidence="4">EamA family transporter</fullName>
    </submittedName>
</protein>
<reference evidence="4" key="1">
    <citation type="submission" date="2021-03" db="EMBL/GenBank/DDBJ databases">
        <title>Comparative Genomics and Metabolomics in the genus Turicibacter.</title>
        <authorList>
            <person name="Maki J."/>
            <person name="Looft T."/>
        </authorList>
    </citation>
    <scope>NUCLEOTIDE SEQUENCE</scope>
    <source>
        <strain evidence="4">ISU324</strain>
    </source>
</reference>
<organism evidence="4 5">
    <name type="scientific">Turicibacter bilis</name>
    <dbReference type="NCBI Taxonomy" id="2735723"/>
    <lineage>
        <taxon>Bacteria</taxon>
        <taxon>Bacillati</taxon>
        <taxon>Bacillota</taxon>
        <taxon>Erysipelotrichia</taxon>
        <taxon>Erysipelotrichales</taxon>
        <taxon>Turicibacteraceae</taxon>
        <taxon>Turicibacter</taxon>
    </lineage>
</organism>
<dbReference type="InterPro" id="IPR000620">
    <property type="entry name" value="EamA_dom"/>
</dbReference>
<dbReference type="AlphaFoldDB" id="A0A9Q9CP98"/>
<dbReference type="Proteomes" id="UP001058072">
    <property type="component" value="Chromosome"/>
</dbReference>
<evidence type="ECO:0000256" key="1">
    <source>
        <dbReference type="ARBA" id="ARBA00007362"/>
    </source>
</evidence>
<evidence type="ECO:0000256" key="2">
    <source>
        <dbReference type="SAM" id="Phobius"/>
    </source>
</evidence>
<dbReference type="Pfam" id="PF00892">
    <property type="entry name" value="EamA"/>
    <property type="match status" value="2"/>
</dbReference>
<feature type="transmembrane region" description="Helical" evidence="2">
    <location>
        <begin position="95"/>
        <end position="116"/>
    </location>
</feature>
<feature type="transmembrane region" description="Helical" evidence="2">
    <location>
        <begin position="67"/>
        <end position="89"/>
    </location>
</feature>
<dbReference type="GO" id="GO:0016020">
    <property type="term" value="C:membrane"/>
    <property type="evidence" value="ECO:0007669"/>
    <property type="project" value="InterPro"/>
</dbReference>
<comment type="similarity">
    <text evidence="1">Belongs to the EamA transporter family.</text>
</comment>
<feature type="transmembrane region" description="Helical" evidence="2">
    <location>
        <begin position="178"/>
        <end position="197"/>
    </location>
</feature>
<dbReference type="SUPFAM" id="SSF103481">
    <property type="entry name" value="Multidrug resistance efflux transporter EmrE"/>
    <property type="match status" value="2"/>
</dbReference>
<feature type="transmembrane region" description="Helical" evidence="2">
    <location>
        <begin position="266"/>
        <end position="283"/>
    </location>
</feature>
<evidence type="ECO:0000259" key="3">
    <source>
        <dbReference type="Pfam" id="PF00892"/>
    </source>
</evidence>
<evidence type="ECO:0000313" key="4">
    <source>
        <dbReference type="EMBL" id="UUF07492.1"/>
    </source>
</evidence>
<dbReference type="RefSeq" id="WP_212724279.1">
    <property type="nucleotide sequence ID" value="NZ_CP071250.1"/>
</dbReference>
<keyword evidence="2" id="KW-0812">Transmembrane</keyword>
<feature type="domain" description="EamA" evidence="3">
    <location>
        <begin position="5"/>
        <end position="136"/>
    </location>
</feature>
<keyword evidence="2" id="KW-0472">Membrane</keyword>
<feature type="domain" description="EamA" evidence="3">
    <location>
        <begin position="148"/>
        <end position="282"/>
    </location>
</feature>
<proteinExistence type="inferred from homology"/>
<accession>A0A9Q9CP98</accession>
<sequence length="286" mass="31328">MRKHYGVLATLLSAFIFGFTPILAKWTYVGGSNAISLTFYRSFMALPVLYIILNSRGVSLKITKKEVMHLLMVGGLGQALTTLTLYASYDYLSVGMATTLHFIYPIFVVLVGVLYYHESWSPAKIIAIGLAIFGMLTFIDQKGDISFIGVFLAFLSGVTYAFYILYIDKSGLKQMDPFKLTFYLSLVVSICVFIYGISTQTLAFSLTPGAWFLTLMIALLVTVGAVALLQIGIRLIGSTKASILCLAEPITSVVCGVVLLNEQLSIMKLIGCAFILLSSYSITKDK</sequence>
<dbReference type="PANTHER" id="PTHR22911:SF137">
    <property type="entry name" value="SOLUTE CARRIER FAMILY 35 MEMBER G2-RELATED"/>
    <property type="match status" value="1"/>
</dbReference>
<feature type="transmembrane region" description="Helical" evidence="2">
    <location>
        <begin position="145"/>
        <end position="166"/>
    </location>
</feature>
<feature type="transmembrane region" description="Helical" evidence="2">
    <location>
        <begin position="123"/>
        <end position="139"/>
    </location>
</feature>
<feature type="transmembrane region" description="Helical" evidence="2">
    <location>
        <begin position="241"/>
        <end position="260"/>
    </location>
</feature>
<keyword evidence="2" id="KW-1133">Transmembrane helix</keyword>